<feature type="transmembrane region" description="Helical" evidence="1">
    <location>
        <begin position="12"/>
        <end position="35"/>
    </location>
</feature>
<organism evidence="2 3">
    <name type="scientific">Candidatus Amulumruptor caecigallinarius</name>
    <dbReference type="NCBI Taxonomy" id="2109911"/>
    <lineage>
        <taxon>Bacteria</taxon>
        <taxon>Pseudomonadati</taxon>
        <taxon>Bacteroidota</taxon>
        <taxon>Bacteroidia</taxon>
        <taxon>Bacteroidales</taxon>
        <taxon>Muribaculaceae</taxon>
        <taxon>Candidatus Amulumruptor</taxon>
    </lineage>
</organism>
<dbReference type="AlphaFoldDB" id="A0A921E8W7"/>
<evidence type="ECO:0000313" key="2">
    <source>
        <dbReference type="EMBL" id="HJE39354.1"/>
    </source>
</evidence>
<feature type="transmembrane region" description="Helical" evidence="1">
    <location>
        <begin position="80"/>
        <end position="99"/>
    </location>
</feature>
<feature type="transmembrane region" description="Helical" evidence="1">
    <location>
        <begin position="207"/>
        <end position="228"/>
    </location>
</feature>
<feature type="transmembrane region" description="Helical" evidence="1">
    <location>
        <begin position="178"/>
        <end position="195"/>
    </location>
</feature>
<feature type="transmembrane region" description="Helical" evidence="1">
    <location>
        <begin position="134"/>
        <end position="151"/>
    </location>
</feature>
<feature type="transmembrane region" description="Helical" evidence="1">
    <location>
        <begin position="106"/>
        <end position="128"/>
    </location>
</feature>
<sequence length="470" mass="52419">MPLDQSLKRHLTIIPWIVAGLCVLECLAFMLYHHATTGYWAFYMPDTNSYIFDGFTLRPPFYPLFLRACGFSTDMTEPTMIAVSLVPIIVHVLSVAAFTRMAIGVGGIWGLCVALVYALFPSLGILPLEMGTESFSMSFVVITTYLFYCMLYKPSYVLWIAFTLMILLLQSIKPAFLFVPVCVAVIGIGMMLMPVDPHRRILSRRLLVSAAVCVAYILVYSAGVYYKWGVFTPSTVSLRNDYYEARLAGVLDPKCSPDADLAAVIDSYITNRPVIDEVDSSAWIEGLDLTNKYDLAALRVTIIESRKKHAAKWRDYFVRKVSLGLSESLIYPGTDKGVFAGYEFRDDIGRFLTRTGVTWWIPTAVALAMMSLLTLRLAVCLRHRAGCKKARYGAVDIFADFRCKSLRASSNLRAWCLSSFLVLLLAGNIGVVVFGAPYDFSRLLCPVLPAFFLLLGCLPGLFVHRNDKSA</sequence>
<dbReference type="EMBL" id="DYXT01000032">
    <property type="protein sequence ID" value="HJE39354.1"/>
    <property type="molecule type" value="Genomic_DNA"/>
</dbReference>
<dbReference type="Proteomes" id="UP000711407">
    <property type="component" value="Unassembled WGS sequence"/>
</dbReference>
<proteinExistence type="predicted"/>
<evidence type="ECO:0000256" key="1">
    <source>
        <dbReference type="SAM" id="Phobius"/>
    </source>
</evidence>
<keyword evidence="1" id="KW-0472">Membrane</keyword>
<comment type="caution">
    <text evidence="2">The sequence shown here is derived from an EMBL/GenBank/DDBJ whole genome shotgun (WGS) entry which is preliminary data.</text>
</comment>
<protein>
    <submittedName>
        <fullName evidence="2">Uncharacterized protein</fullName>
    </submittedName>
</protein>
<keyword evidence="1" id="KW-1133">Transmembrane helix</keyword>
<feature type="transmembrane region" description="Helical" evidence="1">
    <location>
        <begin position="156"/>
        <end position="172"/>
    </location>
</feature>
<feature type="transmembrane region" description="Helical" evidence="1">
    <location>
        <begin position="440"/>
        <end position="463"/>
    </location>
</feature>
<evidence type="ECO:0000313" key="3">
    <source>
        <dbReference type="Proteomes" id="UP000711407"/>
    </source>
</evidence>
<feature type="transmembrane region" description="Helical" evidence="1">
    <location>
        <begin position="414"/>
        <end position="434"/>
    </location>
</feature>
<keyword evidence="1" id="KW-0812">Transmembrane</keyword>
<reference evidence="2" key="1">
    <citation type="journal article" date="2021" name="PeerJ">
        <title>Extensive microbial diversity within the chicken gut microbiome revealed by metagenomics and culture.</title>
        <authorList>
            <person name="Gilroy R."/>
            <person name="Ravi A."/>
            <person name="Getino M."/>
            <person name="Pursley I."/>
            <person name="Horton D.L."/>
            <person name="Alikhan N.F."/>
            <person name="Baker D."/>
            <person name="Gharbi K."/>
            <person name="Hall N."/>
            <person name="Watson M."/>
            <person name="Adriaenssens E.M."/>
            <person name="Foster-Nyarko E."/>
            <person name="Jarju S."/>
            <person name="Secka A."/>
            <person name="Antonio M."/>
            <person name="Oren A."/>
            <person name="Chaudhuri R.R."/>
            <person name="La Ragione R."/>
            <person name="Hildebrand F."/>
            <person name="Pallen M.J."/>
        </authorList>
    </citation>
    <scope>NUCLEOTIDE SEQUENCE</scope>
    <source>
        <strain evidence="2">4100</strain>
    </source>
</reference>
<feature type="transmembrane region" description="Helical" evidence="1">
    <location>
        <begin position="359"/>
        <end position="381"/>
    </location>
</feature>
<gene>
    <name evidence="2" type="ORF">K8V47_06320</name>
</gene>
<name>A0A921E8W7_9BACT</name>
<reference evidence="2" key="2">
    <citation type="submission" date="2021-09" db="EMBL/GenBank/DDBJ databases">
        <authorList>
            <person name="Gilroy R."/>
        </authorList>
    </citation>
    <scope>NUCLEOTIDE SEQUENCE</scope>
    <source>
        <strain evidence="2">4100</strain>
    </source>
</reference>
<accession>A0A921E8W7</accession>